<sequence>MSKDSFSSVVYFCCFCSLSDIAGMLLKSTGSFLEFGLQESCAEFWTSADDGSASDEIRRSVIEISRALKELFHEARERASKALGFAKMLRKDLEIAAEFIFSAPVGDLLEVLKSKQYVKVQIPGLENLQVFVPDTLAEEKSIILQLLNAAAGKDCSKDSDEVLIDAYLLLTKHSDLAQDSDDSWATWEAQPVKIVPQVETVDTLRSMQVDNLLLVVMESAHLIIQRKAFQQSIEGLMTLRQEQTSSQPVIAKALQQLKNDALELCNRISAAIDRVAHMFTSEFDAEAEESESATLQQYYREAMIQGYNFGFEYHKEVVRLMSGEFRQKIGDKYISFARKWMNYVLTKCESGRGTRPRWATQGFDFLQAIEPAFISALPEDDFLSLQALMNECIGHVIGKPHSPITGLYLGETAVKVFLLEPAGLVFCWPFNKLHLSLFPLAAIHRNSPRPVKVPRCHSDPPNPHLIIPTPEGFSTRSVPSDTRSHGSPAAGRPGPSGSDSAPPKPISSAHDARGSSVPENDRLASIAAELQFRSLSRHSSPTEERDEPAYPKGDSSGSTRRSWELRTLISQTKDTASKQGPIEAIQKSVRLFEEKRYREMRRKNIIGQVCDTPKSYDNVMHVGLRKVTFKWQRGNKIGEGQYGKVYTCISVDTGELMAMKEIRFQPNDHKTIKETADELKIFEGIKHPNLVRYFGVELHREEMYIFMEYCDEGTLEEVSRLGLQEHVIRLYSKQIAIAINVLHEHGIVHRDIKGANIFLTSSGLIKLGDFGCSVKLKNNAQTMPGEVNSTLGTAAYMAPEVITRAKGEGHGRAADIWSLGCVIIEMVTGKRPWHEYEHNFQIMYKVGMGHKPPIPERLSPEGKDFLSHCLESEPRRRWTASQLLDHSFVKVCTDEE</sequence>
<keyword evidence="5" id="KW-0963">Cytoplasm</keyword>
<keyword evidence="23" id="KW-1185">Reference proteome</keyword>
<comment type="cofactor">
    <cofactor evidence="1">
        <name>Mg(2+)</name>
        <dbReference type="ChEBI" id="CHEBI:18420"/>
    </cofactor>
</comment>
<comment type="similarity">
    <text evidence="3">Belongs to the protein kinase superfamily. STE Ser/Thr protein kinase family. MAP kinase kinase kinase subfamily.</text>
</comment>
<keyword evidence="6" id="KW-0723">Serine/threonine-protein kinase</keyword>
<dbReference type="PANTHER" id="PTHR48016">
    <property type="entry name" value="MAP KINASE KINASE KINASE SSK2-RELATED-RELATED"/>
    <property type="match status" value="1"/>
</dbReference>
<dbReference type="SUPFAM" id="SSF56112">
    <property type="entry name" value="Protein kinase-like (PK-like)"/>
    <property type="match status" value="1"/>
</dbReference>
<dbReference type="GO" id="GO:0005524">
    <property type="term" value="F:ATP binding"/>
    <property type="evidence" value="ECO:0007669"/>
    <property type="project" value="UniProtKB-UniRule"/>
</dbReference>
<name>A0A5N4DW35_CAMDR</name>
<dbReference type="PROSITE" id="PS00108">
    <property type="entry name" value="PROTEIN_KINASE_ST"/>
    <property type="match status" value="1"/>
</dbReference>
<dbReference type="InterPro" id="IPR050538">
    <property type="entry name" value="MAP_kinase_kinase_kinase"/>
</dbReference>
<feature type="compositionally biased region" description="Polar residues" evidence="20">
    <location>
        <begin position="472"/>
        <end position="481"/>
    </location>
</feature>
<evidence type="ECO:0000256" key="12">
    <source>
        <dbReference type="ARBA" id="ARBA00022840"/>
    </source>
</evidence>
<dbReference type="PROSITE" id="PS50011">
    <property type="entry name" value="PROTEIN_KINASE_DOM"/>
    <property type="match status" value="1"/>
</dbReference>
<dbReference type="AlphaFoldDB" id="A0A5N4DW35"/>
<evidence type="ECO:0000256" key="1">
    <source>
        <dbReference type="ARBA" id="ARBA00001946"/>
    </source>
</evidence>
<dbReference type="InterPro" id="IPR045801">
    <property type="entry name" value="MEKK4_N"/>
</dbReference>
<dbReference type="EMBL" id="JWIN03000008">
    <property type="protein sequence ID" value="KAB1275309.1"/>
    <property type="molecule type" value="Genomic_DNA"/>
</dbReference>
<evidence type="ECO:0000256" key="20">
    <source>
        <dbReference type="SAM" id="MobiDB-lite"/>
    </source>
</evidence>
<dbReference type="GO" id="GO:0046872">
    <property type="term" value="F:metal ion binding"/>
    <property type="evidence" value="ECO:0007669"/>
    <property type="project" value="UniProtKB-KW"/>
</dbReference>
<evidence type="ECO:0000256" key="8">
    <source>
        <dbReference type="ARBA" id="ARBA00022679"/>
    </source>
</evidence>
<evidence type="ECO:0000256" key="5">
    <source>
        <dbReference type="ARBA" id="ARBA00022490"/>
    </source>
</evidence>
<proteinExistence type="inferred from homology"/>
<comment type="subcellular location">
    <subcellularLocation>
        <location evidence="2">Cytoplasm</location>
        <location evidence="2">Perinuclear region</location>
    </subcellularLocation>
</comment>
<comment type="catalytic activity">
    <reaction evidence="14">
        <text>L-threonyl-[protein] + ATP = O-phospho-L-threonyl-[protein] + ADP + H(+)</text>
        <dbReference type="Rhea" id="RHEA:46608"/>
        <dbReference type="Rhea" id="RHEA-COMP:11060"/>
        <dbReference type="Rhea" id="RHEA-COMP:11605"/>
        <dbReference type="ChEBI" id="CHEBI:15378"/>
        <dbReference type="ChEBI" id="CHEBI:30013"/>
        <dbReference type="ChEBI" id="CHEBI:30616"/>
        <dbReference type="ChEBI" id="CHEBI:61977"/>
        <dbReference type="ChEBI" id="CHEBI:456216"/>
        <dbReference type="EC" id="2.7.11.25"/>
    </reaction>
</comment>
<dbReference type="GO" id="GO:0048471">
    <property type="term" value="C:perinuclear region of cytoplasm"/>
    <property type="evidence" value="ECO:0007669"/>
    <property type="project" value="UniProtKB-SubCell"/>
</dbReference>
<dbReference type="CDD" id="cd06626">
    <property type="entry name" value="STKc_MEKK4"/>
    <property type="match status" value="1"/>
</dbReference>
<dbReference type="InterPro" id="IPR011009">
    <property type="entry name" value="Kinase-like_dom_sf"/>
</dbReference>
<evidence type="ECO:0000256" key="9">
    <source>
        <dbReference type="ARBA" id="ARBA00022723"/>
    </source>
</evidence>
<evidence type="ECO:0000313" key="22">
    <source>
        <dbReference type="EMBL" id="KAB1275309.1"/>
    </source>
</evidence>
<dbReference type="EC" id="2.7.11.25" evidence="4"/>
<accession>A0A5N4DW35</accession>
<reference evidence="22 23" key="1">
    <citation type="journal article" date="2019" name="Mol. Ecol. Resour.">
        <title>Improving Illumina assemblies with Hi-C and long reads: an example with the North African dromedary.</title>
        <authorList>
            <person name="Elbers J.P."/>
            <person name="Rogers M.F."/>
            <person name="Perelman P.L."/>
            <person name="Proskuryakova A.A."/>
            <person name="Serdyukova N.A."/>
            <person name="Johnson W.E."/>
            <person name="Horin P."/>
            <person name="Corander J."/>
            <person name="Murphy D."/>
            <person name="Burger P.A."/>
        </authorList>
    </citation>
    <scope>NUCLEOTIDE SEQUENCE [LARGE SCALE GENOMIC DNA]</scope>
    <source>
        <strain evidence="22">Drom800</strain>
        <tissue evidence="22">Blood</tissue>
    </source>
</reference>
<keyword evidence="13" id="KW-0460">Magnesium</keyword>
<evidence type="ECO:0000256" key="2">
    <source>
        <dbReference type="ARBA" id="ARBA00004556"/>
    </source>
</evidence>
<evidence type="ECO:0000256" key="11">
    <source>
        <dbReference type="ARBA" id="ARBA00022777"/>
    </source>
</evidence>
<keyword evidence="12 19" id="KW-0067">ATP-binding</keyword>
<protein>
    <recommendedName>
        <fullName evidence="17">Mitogen-activated protein kinase kinase kinase 4</fullName>
        <ecNumber evidence="4">2.7.11.25</ecNumber>
    </recommendedName>
    <alternativeName>
        <fullName evidence="18">MAPK/ERK kinase kinase 4</fullName>
    </alternativeName>
</protein>
<dbReference type="InterPro" id="IPR000719">
    <property type="entry name" value="Prot_kinase_dom"/>
</dbReference>
<keyword evidence="11 22" id="KW-0418">Kinase</keyword>
<keyword evidence="8" id="KW-0808">Transferase</keyword>
<dbReference type="Pfam" id="PF19431">
    <property type="entry name" value="MEKK4_N"/>
    <property type="match status" value="2"/>
</dbReference>
<comment type="catalytic activity">
    <reaction evidence="15">
        <text>L-seryl-[protein] + ATP = O-phospho-L-seryl-[protein] + ADP + H(+)</text>
        <dbReference type="Rhea" id="RHEA:17989"/>
        <dbReference type="Rhea" id="RHEA-COMP:9863"/>
        <dbReference type="Rhea" id="RHEA-COMP:11604"/>
        <dbReference type="ChEBI" id="CHEBI:15378"/>
        <dbReference type="ChEBI" id="CHEBI:29999"/>
        <dbReference type="ChEBI" id="CHEBI:30616"/>
        <dbReference type="ChEBI" id="CHEBI:83421"/>
        <dbReference type="ChEBI" id="CHEBI:456216"/>
        <dbReference type="EC" id="2.7.11.25"/>
    </reaction>
</comment>
<dbReference type="Proteomes" id="UP000299084">
    <property type="component" value="Unassembled WGS sequence"/>
</dbReference>
<evidence type="ECO:0000256" key="16">
    <source>
        <dbReference type="ARBA" id="ARBA00060115"/>
    </source>
</evidence>
<comment type="function">
    <text evidence="16">Component of a protein kinase signal transduction cascade. Activates the CSBP2, P38 and JNK MAPK pathways, but not the ERK pathway. Specifically phosphorylates and activates MAP2K4 and MAP2K6.</text>
</comment>
<dbReference type="InterPro" id="IPR017441">
    <property type="entry name" value="Protein_kinase_ATP_BS"/>
</dbReference>
<evidence type="ECO:0000256" key="19">
    <source>
        <dbReference type="PROSITE-ProRule" id="PRU10141"/>
    </source>
</evidence>
<feature type="region of interest" description="Disordered" evidence="20">
    <location>
        <begin position="449"/>
        <end position="519"/>
    </location>
</feature>
<gene>
    <name evidence="22" type="ORF">Cadr_000010590</name>
</gene>
<evidence type="ECO:0000256" key="6">
    <source>
        <dbReference type="ARBA" id="ARBA00022527"/>
    </source>
</evidence>
<feature type="binding site" evidence="19">
    <location>
        <position position="660"/>
    </location>
    <ligand>
        <name>ATP</name>
        <dbReference type="ChEBI" id="CHEBI:30616"/>
    </ligand>
</feature>
<evidence type="ECO:0000256" key="18">
    <source>
        <dbReference type="ARBA" id="ARBA00083883"/>
    </source>
</evidence>
<dbReference type="Pfam" id="PF00069">
    <property type="entry name" value="Pkinase"/>
    <property type="match status" value="1"/>
</dbReference>
<evidence type="ECO:0000313" key="23">
    <source>
        <dbReference type="Proteomes" id="UP000299084"/>
    </source>
</evidence>
<evidence type="ECO:0000259" key="21">
    <source>
        <dbReference type="PROSITE" id="PS50011"/>
    </source>
</evidence>
<evidence type="ECO:0000256" key="14">
    <source>
        <dbReference type="ARBA" id="ARBA00047559"/>
    </source>
</evidence>
<keyword evidence="10 19" id="KW-0547">Nucleotide-binding</keyword>
<dbReference type="STRING" id="9838.ENSCDRP00005019451"/>
<evidence type="ECO:0000256" key="10">
    <source>
        <dbReference type="ARBA" id="ARBA00022741"/>
    </source>
</evidence>
<dbReference type="PROSITE" id="PS00107">
    <property type="entry name" value="PROTEIN_KINASE_ATP"/>
    <property type="match status" value="1"/>
</dbReference>
<dbReference type="SMART" id="SM00220">
    <property type="entry name" value="S_TKc"/>
    <property type="match status" value="1"/>
</dbReference>
<evidence type="ECO:0000256" key="7">
    <source>
        <dbReference type="ARBA" id="ARBA00022553"/>
    </source>
</evidence>
<dbReference type="Gene3D" id="1.10.510.10">
    <property type="entry name" value="Transferase(Phosphotransferase) domain 1"/>
    <property type="match status" value="1"/>
</dbReference>
<feature type="region of interest" description="Disordered" evidence="20">
    <location>
        <begin position="533"/>
        <end position="562"/>
    </location>
</feature>
<evidence type="ECO:0000256" key="4">
    <source>
        <dbReference type="ARBA" id="ARBA00012406"/>
    </source>
</evidence>
<dbReference type="PANTHER" id="PTHR48016:SF32">
    <property type="entry name" value="MITOGEN-ACTIVATED PROTEIN KINASE KINASE KINASE 4"/>
    <property type="match status" value="1"/>
</dbReference>
<evidence type="ECO:0000256" key="3">
    <source>
        <dbReference type="ARBA" id="ARBA00006529"/>
    </source>
</evidence>
<organism evidence="22 23">
    <name type="scientific">Camelus dromedarius</name>
    <name type="common">Dromedary</name>
    <name type="synonym">Arabian camel</name>
    <dbReference type="NCBI Taxonomy" id="9838"/>
    <lineage>
        <taxon>Eukaryota</taxon>
        <taxon>Metazoa</taxon>
        <taxon>Chordata</taxon>
        <taxon>Craniata</taxon>
        <taxon>Vertebrata</taxon>
        <taxon>Euteleostomi</taxon>
        <taxon>Mammalia</taxon>
        <taxon>Eutheria</taxon>
        <taxon>Laurasiatheria</taxon>
        <taxon>Artiodactyla</taxon>
        <taxon>Tylopoda</taxon>
        <taxon>Camelidae</taxon>
        <taxon>Camelus</taxon>
    </lineage>
</organism>
<feature type="compositionally biased region" description="Basic and acidic residues" evidence="20">
    <location>
        <begin position="540"/>
        <end position="549"/>
    </location>
</feature>
<evidence type="ECO:0000256" key="17">
    <source>
        <dbReference type="ARBA" id="ARBA00069057"/>
    </source>
</evidence>
<keyword evidence="7" id="KW-0597">Phosphoprotein</keyword>
<comment type="caution">
    <text evidence="22">The sequence shown here is derived from an EMBL/GenBank/DDBJ whole genome shotgun (WGS) entry which is preliminary data.</text>
</comment>
<dbReference type="FunFam" id="1.10.510.10:FF:000122">
    <property type="entry name" value="Mitogen-activated protein kinase kinase kinase 4"/>
    <property type="match status" value="1"/>
</dbReference>
<dbReference type="InterPro" id="IPR008271">
    <property type="entry name" value="Ser/Thr_kinase_AS"/>
</dbReference>
<evidence type="ECO:0000256" key="13">
    <source>
        <dbReference type="ARBA" id="ARBA00022842"/>
    </source>
</evidence>
<feature type="domain" description="Protein kinase" evidence="21">
    <location>
        <begin position="631"/>
        <end position="889"/>
    </location>
</feature>
<dbReference type="GO" id="GO:0004709">
    <property type="term" value="F:MAP kinase kinase kinase activity"/>
    <property type="evidence" value="ECO:0007669"/>
    <property type="project" value="UniProtKB-EC"/>
</dbReference>
<feature type="compositionally biased region" description="Low complexity" evidence="20">
    <location>
        <begin position="486"/>
        <end position="501"/>
    </location>
</feature>
<evidence type="ECO:0000256" key="15">
    <source>
        <dbReference type="ARBA" id="ARBA00048329"/>
    </source>
</evidence>
<keyword evidence="9" id="KW-0479">Metal-binding</keyword>